<name>A0AAP4EXB5_9FIRM</name>
<dbReference type="Pfam" id="PF00082">
    <property type="entry name" value="Peptidase_S8"/>
    <property type="match status" value="2"/>
</dbReference>
<protein>
    <submittedName>
        <fullName evidence="8">S8 family peptidase</fullName>
        <ecNumber evidence="8">3.4.-.-</ecNumber>
    </submittedName>
</protein>
<dbReference type="InterPro" id="IPR051048">
    <property type="entry name" value="Peptidase_S8/S53_subtilisin"/>
</dbReference>
<keyword evidence="3 6" id="KW-0378">Hydrolase</keyword>
<dbReference type="PROSITE" id="PS51892">
    <property type="entry name" value="SUBTILASE"/>
    <property type="match status" value="1"/>
</dbReference>
<keyword evidence="4 6" id="KW-0720">Serine protease</keyword>
<sequence length="572" mass="63127">MDNTGFFEETEECRNRILSNAYEDFILPGDRFLKEQSLSDFFCGEMVSENWGIIHVNRRLLPPASVQFYDYTAIPRLYGLTDTTNMEASGILRARNQPVLGLDGQGVLIGLLDTGIDYENPVFLDGGGKSRILRIWDQTIQEGEPPEGFLYGTEYTKAEIDEALTAENGRLFVPSVDENGHGTFLASVAAGSNLPDRDFTGAAPAASIAMVKLKPAKEYLRRFFLIRENAAAYQETDLMMGVRYLTELGEKLKMPLVILAGVGTNWGDHDGNGPLSCVLNDAAKRTGNAVVLPSGNESNRGHHYFGTIPAQGGSDYVELRIPQNENGITMELWAETPEVYSVQLLSPTGESTSRVLPRLNHNQVFQFTMEKTVVYVDYQLVERQSGSFVIRIRMADPTPGIWTLVVYNEQFVNGQFHIWLPMEGFSEADTVFLRPNPDTTLTVPSAAAEPITFGAYNHRQNSLYIHSGRGFTRNGRIKPDLVAPGVDIYGALPGGRFGTKSGTSVAAAHGAGAAALLLQWGILQGNYRWMRSQDVKSLMIRGADRLPLVTYPNRSSGYGALDVFHIFETISL</sequence>
<evidence type="ECO:0000259" key="7">
    <source>
        <dbReference type="Pfam" id="PF00082"/>
    </source>
</evidence>
<keyword evidence="9" id="KW-1185">Reference proteome</keyword>
<proteinExistence type="inferred from homology"/>
<reference evidence="8 9" key="1">
    <citation type="submission" date="2023-05" db="EMBL/GenBank/DDBJ databases">
        <title>[ruminococcus] sp. nov., isolated from a pig farm feces dump.</title>
        <authorList>
            <person name="Chang Y.-H."/>
        </authorList>
    </citation>
    <scope>NUCLEOTIDE SEQUENCE [LARGE SCALE GENOMIC DNA]</scope>
    <source>
        <strain evidence="8 9">YH-rum2234</strain>
    </source>
</reference>
<evidence type="ECO:0000256" key="4">
    <source>
        <dbReference type="ARBA" id="ARBA00022825"/>
    </source>
</evidence>
<dbReference type="PRINTS" id="PR00723">
    <property type="entry name" value="SUBTILISIN"/>
</dbReference>
<dbReference type="InterPro" id="IPR000209">
    <property type="entry name" value="Peptidase_S8/S53_dom"/>
</dbReference>
<feature type="active site" description="Charge relay system" evidence="5 6">
    <location>
        <position position="181"/>
    </location>
</feature>
<dbReference type="EC" id="3.4.-.-" evidence="8"/>
<keyword evidence="2 6" id="KW-0645">Protease</keyword>
<evidence type="ECO:0000256" key="2">
    <source>
        <dbReference type="ARBA" id="ARBA00022670"/>
    </source>
</evidence>
<feature type="active site" description="Charge relay system" evidence="5 6">
    <location>
        <position position="504"/>
    </location>
</feature>
<dbReference type="Gene3D" id="2.60.120.1290">
    <property type="match status" value="1"/>
</dbReference>
<feature type="domain" description="Peptidase S8/S53" evidence="7">
    <location>
        <begin position="104"/>
        <end position="214"/>
    </location>
</feature>
<dbReference type="PIRSF" id="PIRSF037894">
    <property type="entry name" value="Subtilisin_rel_CspABC"/>
    <property type="match status" value="1"/>
</dbReference>
<dbReference type="InterPro" id="IPR036852">
    <property type="entry name" value="Peptidase_S8/S53_dom_sf"/>
</dbReference>
<gene>
    <name evidence="8" type="ORF">QJ036_03875</name>
</gene>
<dbReference type="RefSeq" id="WP_283230124.1">
    <property type="nucleotide sequence ID" value="NZ_JASGBQ010000003.1"/>
</dbReference>
<dbReference type="GO" id="GO:0006508">
    <property type="term" value="P:proteolysis"/>
    <property type="evidence" value="ECO:0007669"/>
    <property type="project" value="UniProtKB-KW"/>
</dbReference>
<dbReference type="PROSITE" id="PS00136">
    <property type="entry name" value="SUBTILASE_ASP"/>
    <property type="match status" value="1"/>
</dbReference>
<dbReference type="InterPro" id="IPR023827">
    <property type="entry name" value="Peptidase_S8_Asp-AS"/>
</dbReference>
<dbReference type="GO" id="GO:0004252">
    <property type="term" value="F:serine-type endopeptidase activity"/>
    <property type="evidence" value="ECO:0007669"/>
    <property type="project" value="UniProtKB-UniRule"/>
</dbReference>
<dbReference type="Proteomes" id="UP001300383">
    <property type="component" value="Unassembled WGS sequence"/>
</dbReference>
<dbReference type="EMBL" id="JASGBQ010000003">
    <property type="protein sequence ID" value="MDI9241617.1"/>
    <property type="molecule type" value="Genomic_DNA"/>
</dbReference>
<accession>A0AAP4EXB5</accession>
<comment type="caution">
    <text evidence="8">The sequence shown here is derived from an EMBL/GenBank/DDBJ whole genome shotgun (WGS) entry which is preliminary data.</text>
</comment>
<dbReference type="PANTHER" id="PTHR43399">
    <property type="entry name" value="SUBTILISIN-RELATED"/>
    <property type="match status" value="1"/>
</dbReference>
<evidence type="ECO:0000256" key="1">
    <source>
        <dbReference type="ARBA" id="ARBA00011073"/>
    </source>
</evidence>
<dbReference type="SUPFAM" id="SSF52743">
    <property type="entry name" value="Subtilisin-like"/>
    <property type="match status" value="1"/>
</dbReference>
<evidence type="ECO:0000256" key="6">
    <source>
        <dbReference type="PROSITE-ProRule" id="PRU01240"/>
    </source>
</evidence>
<evidence type="ECO:0000313" key="9">
    <source>
        <dbReference type="Proteomes" id="UP001300383"/>
    </source>
</evidence>
<dbReference type="InterPro" id="IPR017310">
    <property type="entry name" value="Pept_S8A_subtilisin_clostridia"/>
</dbReference>
<feature type="domain" description="Peptidase S8/S53" evidence="7">
    <location>
        <begin position="436"/>
        <end position="559"/>
    </location>
</feature>
<comment type="similarity">
    <text evidence="1 6">Belongs to the peptidase S8 family.</text>
</comment>
<evidence type="ECO:0000313" key="8">
    <source>
        <dbReference type="EMBL" id="MDI9241617.1"/>
    </source>
</evidence>
<dbReference type="Gene3D" id="3.40.50.200">
    <property type="entry name" value="Peptidase S8/S53 domain"/>
    <property type="match status" value="1"/>
</dbReference>
<dbReference type="CDD" id="cd07478">
    <property type="entry name" value="Peptidases_S8_CspA-like"/>
    <property type="match status" value="1"/>
</dbReference>
<feature type="active site" description="Charge relay system" evidence="5 6">
    <location>
        <position position="113"/>
    </location>
</feature>
<organism evidence="8 9">
    <name type="scientific">Fusibacillus kribbianus</name>
    <dbReference type="NCBI Taxonomy" id="3044208"/>
    <lineage>
        <taxon>Bacteria</taxon>
        <taxon>Bacillati</taxon>
        <taxon>Bacillota</taxon>
        <taxon>Clostridia</taxon>
        <taxon>Lachnospirales</taxon>
        <taxon>Lachnospiraceae</taxon>
        <taxon>Fusibacillus</taxon>
    </lineage>
</organism>
<evidence type="ECO:0000256" key="3">
    <source>
        <dbReference type="ARBA" id="ARBA00022801"/>
    </source>
</evidence>
<evidence type="ECO:0000256" key="5">
    <source>
        <dbReference type="PIRSR" id="PIRSR615500-1"/>
    </source>
</evidence>
<dbReference type="InterPro" id="IPR034045">
    <property type="entry name" value="Pep_S8_CspA-like"/>
</dbReference>
<dbReference type="AlphaFoldDB" id="A0AAP4EXB5"/>
<dbReference type="InterPro" id="IPR015500">
    <property type="entry name" value="Peptidase_S8_subtilisin-rel"/>
</dbReference>
<dbReference type="PANTHER" id="PTHR43399:SF4">
    <property type="entry name" value="CELL WALL-ASSOCIATED PROTEASE"/>
    <property type="match status" value="1"/>
</dbReference>